<proteinExistence type="predicted"/>
<feature type="transmembrane region" description="Helical" evidence="1">
    <location>
        <begin position="56"/>
        <end position="75"/>
    </location>
</feature>
<protein>
    <submittedName>
        <fullName evidence="2">PrgI family protein</fullName>
    </submittedName>
</protein>
<keyword evidence="1" id="KW-0812">Transmembrane</keyword>
<organism evidence="2">
    <name type="scientific">Streptomyces tabacisoli</name>
    <dbReference type="NCBI Taxonomy" id="3156398"/>
    <lineage>
        <taxon>Bacteria</taxon>
        <taxon>Bacillati</taxon>
        <taxon>Actinomycetota</taxon>
        <taxon>Actinomycetes</taxon>
        <taxon>Kitasatosporales</taxon>
        <taxon>Streptomycetaceae</taxon>
        <taxon>Streptomyces</taxon>
    </lineage>
</organism>
<evidence type="ECO:0000313" key="2">
    <source>
        <dbReference type="EMBL" id="XCJ69485.1"/>
    </source>
</evidence>
<accession>A0AAU8INI9</accession>
<evidence type="ECO:0000256" key="1">
    <source>
        <dbReference type="SAM" id="Phobius"/>
    </source>
</evidence>
<dbReference type="InterPro" id="IPR024414">
    <property type="entry name" value="Uncharacterised_PrgI"/>
</dbReference>
<dbReference type="Pfam" id="PF12666">
    <property type="entry name" value="PrgI"/>
    <property type="match status" value="1"/>
</dbReference>
<dbReference type="RefSeq" id="WP_353941172.1">
    <property type="nucleotide sequence ID" value="NZ_CP159534.1"/>
</dbReference>
<name>A0AAU8INI9_9ACTN</name>
<dbReference type="EMBL" id="CP159534">
    <property type="protein sequence ID" value="XCJ69485.1"/>
    <property type="molecule type" value="Genomic_DNA"/>
</dbReference>
<dbReference type="KEGG" id="stac:ABII15_05690"/>
<keyword evidence="1" id="KW-0472">Membrane</keyword>
<dbReference type="AlphaFoldDB" id="A0AAU8INI9"/>
<gene>
    <name evidence="2" type="ORF">ABII15_05690</name>
</gene>
<keyword evidence="1" id="KW-1133">Transmembrane helix</keyword>
<sequence length="327" mass="34362">MSDPIDDHVTSARIPSDISRSDKIVGPFTARQAAFLAVGALVLYGGWWLSRPYLDPLAYAALVIPIAGTITAIALGRREGVDLDRFLLAAVAHARTPKRRVHAPESVGPLPDLVPTRMARAAGRAPAAMRMPHRGVAPAGVLDLRSEGKAALATCSTVNFELRSGAEQQALTAAFARWLNSLTVPTQLLVRCHRVDLTPLAGRLHEDAAALPHPALEHAARAHADFLAQLATGRDLLARQVVLVAREPAPARGAARRADADRALQRINEADRALAAAEITVTALDGPQSAELITSACNPDTPAAVVGCGGCSISSYVISALLISSPT</sequence>
<feature type="transmembrane region" description="Helical" evidence="1">
    <location>
        <begin position="33"/>
        <end position="50"/>
    </location>
</feature>
<reference evidence="2" key="1">
    <citation type="submission" date="2024-06" db="EMBL/GenBank/DDBJ databases">
        <title>Streptomyces sp. strain HUAS MG91 genome sequences.</title>
        <authorList>
            <person name="Mo P."/>
        </authorList>
    </citation>
    <scope>NUCLEOTIDE SEQUENCE</scope>
    <source>
        <strain evidence="2">HUAS MG91</strain>
    </source>
</reference>